<proteinExistence type="predicted"/>
<protein>
    <recommendedName>
        <fullName evidence="5">Ethanolamine utilization protein EutN/carboxysome structural protein Ccml</fullName>
    </recommendedName>
</protein>
<evidence type="ECO:0000313" key="3">
    <source>
        <dbReference type="EMBL" id="GAK55196.1"/>
    </source>
</evidence>
<organism evidence="3">
    <name type="scientific">Vecturithrix granuli</name>
    <dbReference type="NCBI Taxonomy" id="1499967"/>
    <lineage>
        <taxon>Bacteria</taxon>
        <taxon>Candidatus Moduliflexota</taxon>
        <taxon>Candidatus Vecturitrichia</taxon>
        <taxon>Candidatus Vecturitrichales</taxon>
        <taxon>Candidatus Vecturitrichaceae</taxon>
        <taxon>Candidatus Vecturithrix</taxon>
    </lineage>
</organism>
<dbReference type="Gene3D" id="2.40.50.220">
    <property type="entry name" value="EutN/Ccml"/>
    <property type="match status" value="1"/>
</dbReference>
<evidence type="ECO:0000313" key="4">
    <source>
        <dbReference type="Proteomes" id="UP000030661"/>
    </source>
</evidence>
<accession>A0A0S6W9S3</accession>
<evidence type="ECO:0008006" key="5">
    <source>
        <dbReference type="Google" id="ProtNLM"/>
    </source>
</evidence>
<name>A0A0S6W9S3_VECG1</name>
<dbReference type="PROSITE" id="PS51932">
    <property type="entry name" value="BMV"/>
    <property type="match status" value="1"/>
</dbReference>
<dbReference type="EMBL" id="DF820463">
    <property type="protein sequence ID" value="GAK55196.1"/>
    <property type="molecule type" value="Genomic_DNA"/>
</dbReference>
<dbReference type="PANTHER" id="PTHR36539:SF1">
    <property type="entry name" value="BACTERIAL MICROCOMPARTMENT SHELL VERTEX PROTEIN EUTN"/>
    <property type="match status" value="1"/>
</dbReference>
<dbReference type="SUPFAM" id="SSF159133">
    <property type="entry name" value="EutN/CcmL-like"/>
    <property type="match status" value="1"/>
</dbReference>
<dbReference type="HOGENOM" id="CLU_148498_2_1_0"/>
<evidence type="ECO:0000256" key="2">
    <source>
        <dbReference type="ARBA" id="ARBA00024446"/>
    </source>
</evidence>
<evidence type="ECO:0000256" key="1">
    <source>
        <dbReference type="ARBA" id="ARBA00024322"/>
    </source>
</evidence>
<keyword evidence="4" id="KW-1185">Reference proteome</keyword>
<dbReference type="Proteomes" id="UP000030661">
    <property type="component" value="Unassembled WGS sequence"/>
</dbReference>
<keyword evidence="2" id="KW-1283">Bacterial microcompartment</keyword>
<dbReference type="STRING" id="1499967.U27_02028"/>
<gene>
    <name evidence="3" type="ORF">U27_02028</name>
</gene>
<dbReference type="GO" id="GO:0031469">
    <property type="term" value="C:bacterial microcompartment"/>
    <property type="evidence" value="ECO:0007669"/>
    <property type="project" value="UniProtKB-SubCell"/>
</dbReference>
<comment type="subcellular location">
    <subcellularLocation>
        <location evidence="1">Bacterial microcompartment</location>
    </subcellularLocation>
</comment>
<dbReference type="PANTHER" id="PTHR36539">
    <property type="entry name" value="ETHANOLAMINE UTILIZATION PROTEIN EUTN"/>
    <property type="match status" value="1"/>
</dbReference>
<dbReference type="InterPro" id="IPR004992">
    <property type="entry name" value="EutN_CcmL"/>
</dbReference>
<dbReference type="InterPro" id="IPR036677">
    <property type="entry name" value="EutN_CcmL_sf"/>
</dbReference>
<dbReference type="Pfam" id="PF03319">
    <property type="entry name" value="EutN_CcmL"/>
    <property type="match status" value="1"/>
</dbReference>
<sequence>MILGKVVGDVVSTMKHPDYDGYKMLIVQPVDHQGQAVGKSLLAVDSVQAGIGDMVLVIDEGGSGRAILDAPENRTVRTVVCGIVDEIET</sequence>
<dbReference type="AlphaFoldDB" id="A0A0S6W9S3"/>
<dbReference type="eggNOG" id="COG4576">
    <property type="taxonomic scope" value="Bacteria"/>
</dbReference>
<reference evidence="3" key="1">
    <citation type="journal article" date="2015" name="PeerJ">
        <title>First genomic representation of candidate bacterial phylum KSB3 points to enhanced environmental sensing as a trigger of wastewater bulking.</title>
        <authorList>
            <person name="Sekiguchi Y."/>
            <person name="Ohashi A."/>
            <person name="Parks D.H."/>
            <person name="Yamauchi T."/>
            <person name="Tyson G.W."/>
            <person name="Hugenholtz P."/>
        </authorList>
    </citation>
    <scope>NUCLEOTIDE SEQUENCE [LARGE SCALE GENOMIC DNA]</scope>
</reference>